<dbReference type="GO" id="GO:0009279">
    <property type="term" value="C:cell outer membrane"/>
    <property type="evidence" value="ECO:0007669"/>
    <property type="project" value="TreeGrafter"/>
</dbReference>
<dbReference type="Proteomes" id="UP001229955">
    <property type="component" value="Chromosome"/>
</dbReference>
<evidence type="ECO:0000256" key="1">
    <source>
        <dbReference type="SAM" id="MobiDB-lite"/>
    </source>
</evidence>
<evidence type="ECO:0000313" key="6">
    <source>
        <dbReference type="Proteomes" id="UP001229955"/>
    </source>
</evidence>
<evidence type="ECO:0000259" key="3">
    <source>
        <dbReference type="Pfam" id="PF19838"/>
    </source>
</evidence>
<protein>
    <submittedName>
        <fullName evidence="4">LPS assembly protein LptD</fullName>
    </submittedName>
</protein>
<dbReference type="PANTHER" id="PTHR30189:SF1">
    <property type="entry name" value="LPS-ASSEMBLY PROTEIN LPTD"/>
    <property type="match status" value="1"/>
</dbReference>
<proteinExistence type="predicted"/>
<dbReference type="PANTHER" id="PTHR30189">
    <property type="entry name" value="LPS-ASSEMBLY PROTEIN"/>
    <property type="match status" value="1"/>
</dbReference>
<sequence>MRRPWRGLAAATGAALAAALLFARPTAAAAQQAPPTGRGDGGRRIERPASADTLRRSPRDSSRAGRAGRDSTAQQRDLITWIPNDSTIDALLKRQGYRATRYQADTVGFDARTRTMTLGTRDSSRAAVEREGTVMVSRRLTYNDSTSVLSAVGDTIILRDPARGEDIIGLGEMTYDVERKVGRTQDVSTIASSGAQWRVEAHRATFASDAESDRNTFWGRDGIITSCLDSVPHFHFQARELKRISNSVLVARPAILYVADVPVFWLPFIFQDIRTGRRSGILTPRLGVAEVVRNSPTYRRTIEDLGYYFAINDYMDASVSMDWRSGARATDADPGWTNLEGMLNYRWLDRFLSGGIGVSQRRLTTGTRNLAVSWSHQQEFSSRTRFTTNLNYVSNTTVQRQTSLNPNTVLATIASQANLVRQQGPFTINLGGTQRQYPGRQQVDRSFPSLNVSSRPLNLGDWFVVTPTLSYGSNAQLDIDAAGDFAWRYLQTPGGLDSTRLRRDSYTRNLGFGLPFKLFDFQVQADVRANEVANDFPEIKSVPDPNNPGQFFERVYARTFLTTVDYNLNAGLPQFLKGSWNLAPTVALVNVDPAGSFVRSERTNGAWVSQSKRLRYGLGVTPTFFALLPGVGAVQRFRHAVTPTLSWGYSPTARVNPEFLQALGKSPQGYLGGLAQNQLSLSLSTNLEAKLGTPAPSTAPADSTDGASPASAASADAEGRKVRLASLQFTPLVYDFELARATGRTGFATERFGYTFRSDLLPGFDLGVDYSLFLGSVLSDTAEFKPYRESVRFGFQLTNQSAVVRGVSRLFGGGAAPAGPADDDGAPTEAIGGLVSSGDARQQGLGAVTGSRSRSPIQEITGSGFRANFSVSQQRNRPARGGRVIEFDPARECAGFLGLPIYDFCLLQAERNRPTDPNTNPGTVGGSVVNYPPRTNVALQTQFNLTPKWSASWSTSYDVENRDFAAQTVTLQRDLHDWRAVFGFNRIPNGAFSFTFFLSLKAQPELRLPYESRSYRVPASGSLR</sequence>
<evidence type="ECO:0000313" key="5">
    <source>
        <dbReference type="EMBL" id="WKW15421.1"/>
    </source>
</evidence>
<dbReference type="GO" id="GO:1990351">
    <property type="term" value="C:transporter complex"/>
    <property type="evidence" value="ECO:0007669"/>
    <property type="project" value="TreeGrafter"/>
</dbReference>
<accession>A0AA49JV72</accession>
<feature type="compositionally biased region" description="Low complexity" evidence="1">
    <location>
        <begin position="26"/>
        <end position="37"/>
    </location>
</feature>
<dbReference type="AlphaFoldDB" id="A0AA49JV72"/>
<dbReference type="EMBL" id="CP130612">
    <property type="protein sequence ID" value="WKW12514.1"/>
    <property type="molecule type" value="Genomic_DNA"/>
</dbReference>
<dbReference type="InterPro" id="IPR045659">
    <property type="entry name" value="LptD_2"/>
</dbReference>
<feature type="signal peptide" evidence="2">
    <location>
        <begin position="1"/>
        <end position="29"/>
    </location>
</feature>
<evidence type="ECO:0000256" key="2">
    <source>
        <dbReference type="SAM" id="SignalP"/>
    </source>
</evidence>
<feature type="region of interest" description="Disordered" evidence="1">
    <location>
        <begin position="692"/>
        <end position="713"/>
    </location>
</feature>
<dbReference type="RefSeq" id="WP_367885391.1">
    <property type="nucleotide sequence ID" value="NZ_CP130612.1"/>
</dbReference>
<feature type="domain" description="LPS-assembly protein LptD central" evidence="3">
    <location>
        <begin position="250"/>
        <end position="455"/>
    </location>
</feature>
<organism evidence="4">
    <name type="scientific">Pseudogemmatithrix spongiicola</name>
    <dbReference type="NCBI Taxonomy" id="3062599"/>
    <lineage>
        <taxon>Bacteria</taxon>
        <taxon>Pseudomonadati</taxon>
        <taxon>Gemmatimonadota</taxon>
        <taxon>Gemmatimonadia</taxon>
        <taxon>Gemmatimonadales</taxon>
        <taxon>Gemmatimonadaceae</taxon>
        <taxon>Pseudogemmatithrix</taxon>
    </lineage>
</organism>
<feature type="compositionally biased region" description="Low complexity" evidence="1">
    <location>
        <begin position="699"/>
        <end position="713"/>
    </location>
</feature>
<name>A0AA49JV72_9BACT</name>
<keyword evidence="2" id="KW-0732">Signal</keyword>
<feature type="compositionally biased region" description="Basic and acidic residues" evidence="1">
    <location>
        <begin position="40"/>
        <end position="69"/>
    </location>
</feature>
<feature type="chain" id="PRO_5041388140" evidence="2">
    <location>
        <begin position="30"/>
        <end position="1024"/>
    </location>
</feature>
<dbReference type="EMBL" id="CP130613">
    <property type="protein sequence ID" value="WKW15421.1"/>
    <property type="molecule type" value="Genomic_DNA"/>
</dbReference>
<reference evidence="4" key="1">
    <citation type="submission" date="2023-07" db="EMBL/GenBank/DDBJ databases">
        <authorList>
            <person name="Haufschild T."/>
            <person name="Kallscheuer N."/>
            <person name="Hammer J."/>
            <person name="Kohn T."/>
            <person name="Kabuu M."/>
            <person name="Jogler M."/>
            <person name="Wohfarth N."/>
            <person name="Heuer A."/>
            <person name="Rohde M."/>
            <person name="van Teeseling M.C.F."/>
            <person name="Jogler C."/>
        </authorList>
    </citation>
    <scope>NUCLEOTIDE SEQUENCE</scope>
    <source>
        <strain evidence="4">Strain 138</strain>
        <strain evidence="5">Strain 318</strain>
    </source>
</reference>
<evidence type="ECO:0000313" key="4">
    <source>
        <dbReference type="EMBL" id="WKW12514.1"/>
    </source>
</evidence>
<dbReference type="KEGG" id="pspc:Strain318_001806"/>
<feature type="region of interest" description="Disordered" evidence="1">
    <location>
        <begin position="26"/>
        <end position="78"/>
    </location>
</feature>
<accession>A0AA49K0H4</accession>
<dbReference type="Pfam" id="PF19838">
    <property type="entry name" value="LptD_2"/>
    <property type="match status" value="1"/>
</dbReference>
<dbReference type="InterPro" id="IPR050218">
    <property type="entry name" value="LptD"/>
</dbReference>
<keyword evidence="6" id="KW-1185">Reference proteome</keyword>
<gene>
    <name evidence="4" type="ORF">Strain138_001807</name>
    <name evidence="5" type="ORF">Strain318_001806</name>
</gene>